<evidence type="ECO:0000313" key="2">
    <source>
        <dbReference type="Proteomes" id="UP000314294"/>
    </source>
</evidence>
<dbReference type="SUPFAM" id="SSF57716">
    <property type="entry name" value="Glucocorticoid receptor-like (DNA-binding domain)"/>
    <property type="match status" value="1"/>
</dbReference>
<comment type="caution">
    <text evidence="1">The sequence shown here is derived from an EMBL/GenBank/DDBJ whole genome shotgun (WGS) entry which is preliminary data.</text>
</comment>
<dbReference type="PANTHER" id="PTHR47029:SF2">
    <property type="entry name" value="FOUR AND A HALF LIM DOMAINS PROTEIN 1"/>
    <property type="match status" value="1"/>
</dbReference>
<dbReference type="Proteomes" id="UP000314294">
    <property type="component" value="Unassembled WGS sequence"/>
</dbReference>
<dbReference type="Gene3D" id="2.10.110.10">
    <property type="entry name" value="Cysteine Rich Protein"/>
    <property type="match status" value="1"/>
</dbReference>
<dbReference type="GO" id="GO:0044325">
    <property type="term" value="F:transmembrane transporter binding"/>
    <property type="evidence" value="ECO:0007669"/>
    <property type="project" value="TreeGrafter"/>
</dbReference>
<dbReference type="AlphaFoldDB" id="A0A4Z2E8T2"/>
<proteinExistence type="predicted"/>
<dbReference type="PANTHER" id="PTHR47029">
    <property type="entry name" value="FOUR AND A HALF LIM DOMAINS PROTEIN 1"/>
    <property type="match status" value="1"/>
</dbReference>
<protein>
    <submittedName>
        <fullName evidence="1">Four and a half LIM domains protein 1</fullName>
    </submittedName>
</protein>
<dbReference type="EMBL" id="SRLO01012873">
    <property type="protein sequence ID" value="TNN25316.1"/>
    <property type="molecule type" value="Genomic_DNA"/>
</dbReference>
<reference evidence="1 2" key="1">
    <citation type="submission" date="2019-03" db="EMBL/GenBank/DDBJ databases">
        <title>First draft genome of Liparis tanakae, snailfish: a comprehensive survey of snailfish specific genes.</title>
        <authorList>
            <person name="Kim W."/>
            <person name="Song I."/>
            <person name="Jeong J.-H."/>
            <person name="Kim D."/>
            <person name="Kim S."/>
            <person name="Ryu S."/>
            <person name="Song J.Y."/>
            <person name="Lee S.K."/>
        </authorList>
    </citation>
    <scope>NUCLEOTIDE SEQUENCE [LARGE SCALE GENOMIC DNA]</scope>
    <source>
        <tissue evidence="1">Muscle</tissue>
    </source>
</reference>
<dbReference type="InterPro" id="IPR042997">
    <property type="entry name" value="Fhl1"/>
</dbReference>
<accession>A0A4Z2E8T2</accession>
<evidence type="ECO:0000313" key="1">
    <source>
        <dbReference type="EMBL" id="TNN25316.1"/>
    </source>
</evidence>
<keyword evidence="2" id="KW-1185">Reference proteome</keyword>
<dbReference type="GO" id="GO:0007517">
    <property type="term" value="P:muscle organ development"/>
    <property type="evidence" value="ECO:0007669"/>
    <property type="project" value="InterPro"/>
</dbReference>
<sequence length="112" mass="13029">MCFECKQPIRTQSFLAKGDDIYCAPCHDKKFAKKCFHCKQVGPAFYHFMLLVENCYLVVSRMRRVDFPSLFDTPVMFCNPVDARLITGSDILKIQIISIHSACILYNDRWLI</sequence>
<name>A0A4Z2E8T2_9TELE</name>
<gene>
    <name evidence="1" type="primary">FHL1</name>
    <name evidence="1" type="ORF">EYF80_064556</name>
</gene>
<organism evidence="1 2">
    <name type="scientific">Liparis tanakae</name>
    <name type="common">Tanaka's snailfish</name>
    <dbReference type="NCBI Taxonomy" id="230148"/>
    <lineage>
        <taxon>Eukaryota</taxon>
        <taxon>Metazoa</taxon>
        <taxon>Chordata</taxon>
        <taxon>Craniata</taxon>
        <taxon>Vertebrata</taxon>
        <taxon>Euteleostomi</taxon>
        <taxon>Actinopterygii</taxon>
        <taxon>Neopterygii</taxon>
        <taxon>Teleostei</taxon>
        <taxon>Neoteleostei</taxon>
        <taxon>Acanthomorphata</taxon>
        <taxon>Eupercaria</taxon>
        <taxon>Perciformes</taxon>
        <taxon>Cottioidei</taxon>
        <taxon>Cottales</taxon>
        <taxon>Liparidae</taxon>
        <taxon>Liparis</taxon>
    </lineage>
</organism>